<dbReference type="InterPro" id="IPR041249">
    <property type="entry name" value="HEPN_DZIP3"/>
</dbReference>
<evidence type="ECO:0000259" key="1">
    <source>
        <dbReference type="Pfam" id="PF18738"/>
    </source>
</evidence>
<evidence type="ECO:0000313" key="2">
    <source>
        <dbReference type="EMBL" id="CAC5371727.1"/>
    </source>
</evidence>
<name>A0A6J8AQT3_MYTCO</name>
<keyword evidence="3" id="KW-1185">Reference proteome</keyword>
<dbReference type="Pfam" id="PF18738">
    <property type="entry name" value="HEPN_DZIP3"/>
    <property type="match status" value="1"/>
</dbReference>
<evidence type="ECO:0000313" key="3">
    <source>
        <dbReference type="Proteomes" id="UP000507470"/>
    </source>
</evidence>
<sequence length="516" mass="59234">MATASDDNMRCAQCTYVVLNVFPKIMQDLLSDTKETPQSLYHKVMKNKIFRTRLNSSEMNTLQTMSTDGYTKLDVSFMYKIIKFFRLIDPPTRNWGSNPLAHETELGDDVERIRRARNHLVHKFDANISEQEYRTFFEKIKIVSRRLDIHLKKQKDMGYEHMIEEYKLSSLDSKDKEKLLDERRQEECLKQICTCTPIGKETEVHVFAGKTMNDIIDKVKSIAGDYVVPIKIIIHGIDDSADKVEMINALKNELSTKNITIKSAEKNCIILFAETKSNVLQDNSLFLMEINCMIERVFQSCKFICKADRKIYAVVTSAEEEFDHDDLIENDEGGPSIFGDDDSVVLRVDMKNESFAPGERMEQFFSEFFNNIVEKGNGQQFFGKKTVQAILIPESKGHNLRNAQADTPHPLTNHSSNSNNSFAVKQKKKQCNSAVDDMTRNQMCNNAHYSKKSGNSLLDYRQITLLDLNSNSKSSFAANQEKEPTMMSSVVVVTEMNHKNTLVKFFQMINLVYNKL</sequence>
<dbReference type="AlphaFoldDB" id="A0A6J8AQT3"/>
<organism evidence="2 3">
    <name type="scientific">Mytilus coruscus</name>
    <name type="common">Sea mussel</name>
    <dbReference type="NCBI Taxonomy" id="42192"/>
    <lineage>
        <taxon>Eukaryota</taxon>
        <taxon>Metazoa</taxon>
        <taxon>Spiralia</taxon>
        <taxon>Lophotrochozoa</taxon>
        <taxon>Mollusca</taxon>
        <taxon>Bivalvia</taxon>
        <taxon>Autobranchia</taxon>
        <taxon>Pteriomorphia</taxon>
        <taxon>Mytilida</taxon>
        <taxon>Mytiloidea</taxon>
        <taxon>Mytilidae</taxon>
        <taxon>Mytilinae</taxon>
        <taxon>Mytilus</taxon>
    </lineage>
</organism>
<proteinExistence type="predicted"/>
<dbReference type="Proteomes" id="UP000507470">
    <property type="component" value="Unassembled WGS sequence"/>
</dbReference>
<feature type="domain" description="DZIP3-like HEPN" evidence="1">
    <location>
        <begin position="27"/>
        <end position="175"/>
    </location>
</feature>
<accession>A0A6J8AQT3</accession>
<gene>
    <name evidence="2" type="ORF">MCOR_10083</name>
</gene>
<protein>
    <recommendedName>
        <fullName evidence="1">DZIP3-like HEPN domain-containing protein</fullName>
    </recommendedName>
</protein>
<reference evidence="2 3" key="1">
    <citation type="submission" date="2020-06" db="EMBL/GenBank/DDBJ databases">
        <authorList>
            <person name="Li R."/>
            <person name="Bekaert M."/>
        </authorList>
    </citation>
    <scope>NUCLEOTIDE SEQUENCE [LARGE SCALE GENOMIC DNA]</scope>
    <source>
        <strain evidence="3">wild</strain>
    </source>
</reference>
<dbReference type="EMBL" id="CACVKT020001795">
    <property type="protein sequence ID" value="CAC5371727.1"/>
    <property type="molecule type" value="Genomic_DNA"/>
</dbReference>